<dbReference type="Gene3D" id="2.60.40.1890">
    <property type="entry name" value="PCu(A)C copper chaperone"/>
    <property type="match status" value="1"/>
</dbReference>
<keyword evidence="4" id="KW-1185">Reference proteome</keyword>
<keyword evidence="2" id="KW-0732">Signal</keyword>
<organism evidence="3 4">
    <name type="scientific">Myceligenerans indicum</name>
    <dbReference type="NCBI Taxonomy" id="2593663"/>
    <lineage>
        <taxon>Bacteria</taxon>
        <taxon>Bacillati</taxon>
        <taxon>Actinomycetota</taxon>
        <taxon>Actinomycetes</taxon>
        <taxon>Micrococcales</taxon>
        <taxon>Promicromonosporaceae</taxon>
        <taxon>Myceligenerans</taxon>
    </lineage>
</organism>
<accession>A0ABS1LHK5</accession>
<sequence length="202" mass="20359">MNRSTISPARTLAATAVLGLTLLPAACTAGSEAAPEDGAAPATDAAALTVEDPWAKAVDDGMTAVFGTLTNTSGHDVRLVSAESAAAGSTELHEFVDEGGSPVMQEAGDGLLVPAETSFTLEPGGPHVMLLGVTDPLEPGEEVTVAVTAEDGSELEITAPVRSFDGANESYGQDGDAQDGSMDSMDHSDQDAGDGSDHGEDM</sequence>
<evidence type="ECO:0000313" key="3">
    <source>
        <dbReference type="EMBL" id="MBL0885706.1"/>
    </source>
</evidence>
<name>A0ABS1LHK5_9MICO</name>
<dbReference type="InterPro" id="IPR007410">
    <property type="entry name" value="LpqE-like"/>
</dbReference>
<dbReference type="InterPro" id="IPR036182">
    <property type="entry name" value="PCuAC_sf"/>
</dbReference>
<comment type="caution">
    <text evidence="3">The sequence shown here is derived from an EMBL/GenBank/DDBJ whole genome shotgun (WGS) entry which is preliminary data.</text>
</comment>
<dbReference type="SUPFAM" id="SSF110087">
    <property type="entry name" value="DR1885-like metal-binding protein"/>
    <property type="match status" value="1"/>
</dbReference>
<feature type="region of interest" description="Disordered" evidence="1">
    <location>
        <begin position="156"/>
        <end position="202"/>
    </location>
</feature>
<reference evidence="3 4" key="1">
    <citation type="journal article" date="2021" name="Arch. Microbiol.">
        <title>Myceligenerans indicum sp. nov., an actinobacterium isolated from mangrove sediment of Sundarbans, India.</title>
        <authorList>
            <person name="Asha K."/>
            <person name="Bhadury P."/>
        </authorList>
    </citation>
    <scope>NUCLEOTIDE SEQUENCE [LARGE SCALE GENOMIC DNA]</scope>
    <source>
        <strain evidence="3 4">I2</strain>
    </source>
</reference>
<gene>
    <name evidence="3" type="ORF">HGK34_05360</name>
</gene>
<evidence type="ECO:0000256" key="2">
    <source>
        <dbReference type="SAM" id="SignalP"/>
    </source>
</evidence>
<feature type="chain" id="PRO_5045761230" evidence="2">
    <location>
        <begin position="30"/>
        <end position="202"/>
    </location>
</feature>
<protein>
    <submittedName>
        <fullName evidence="3">Copper chaperone PCu(A)C</fullName>
    </submittedName>
</protein>
<proteinExistence type="predicted"/>
<feature type="signal peptide" evidence="2">
    <location>
        <begin position="1"/>
        <end position="29"/>
    </location>
</feature>
<dbReference type="PANTHER" id="PTHR36302">
    <property type="entry name" value="BLR7088 PROTEIN"/>
    <property type="match status" value="1"/>
</dbReference>
<evidence type="ECO:0000313" key="4">
    <source>
        <dbReference type="Proteomes" id="UP000675409"/>
    </source>
</evidence>
<dbReference type="Proteomes" id="UP000675409">
    <property type="component" value="Unassembled WGS sequence"/>
</dbReference>
<dbReference type="PANTHER" id="PTHR36302:SF1">
    <property type="entry name" value="COPPER CHAPERONE PCU(A)C"/>
    <property type="match status" value="1"/>
</dbReference>
<evidence type="ECO:0000256" key="1">
    <source>
        <dbReference type="SAM" id="MobiDB-lite"/>
    </source>
</evidence>
<feature type="compositionally biased region" description="Basic and acidic residues" evidence="1">
    <location>
        <begin position="184"/>
        <end position="202"/>
    </location>
</feature>
<dbReference type="Pfam" id="PF04314">
    <property type="entry name" value="PCuAC"/>
    <property type="match status" value="1"/>
</dbReference>
<dbReference type="RefSeq" id="WP_201845534.1">
    <property type="nucleotide sequence ID" value="NZ_JABBYC010000005.1"/>
</dbReference>
<dbReference type="InterPro" id="IPR058248">
    <property type="entry name" value="Lxx211020-like"/>
</dbReference>
<dbReference type="EMBL" id="JABBYC010000005">
    <property type="protein sequence ID" value="MBL0885706.1"/>
    <property type="molecule type" value="Genomic_DNA"/>
</dbReference>